<reference evidence="2" key="1">
    <citation type="submission" date="2024-05" db="EMBL/GenBank/DDBJ databases">
        <authorList>
            <person name="Luo Y.-C."/>
            <person name="Nicholds J."/>
            <person name="Mortimer T."/>
            <person name="Maboni G."/>
        </authorList>
    </citation>
    <scope>NUCLEOTIDE SEQUENCE</scope>
    <source>
        <strain evidence="5">124370</strain>
        <strain evidence="6">124566</strain>
        <strain evidence="4">124953</strain>
        <strain evidence="3">130308</strain>
        <strain evidence="2">130416</strain>
    </source>
</reference>
<accession>A0AB39G9A7</accession>
<name>A0AB39G9A7_9BURK</name>
<evidence type="ECO:0000313" key="6">
    <source>
        <dbReference type="EMBL" id="XDJ99491.1"/>
    </source>
</evidence>
<evidence type="ECO:0000313" key="4">
    <source>
        <dbReference type="EMBL" id="XDJ93140.1"/>
    </source>
</evidence>
<protein>
    <recommendedName>
        <fullName evidence="7">DUF2157 domain-containing protein</fullName>
    </recommendedName>
</protein>
<keyword evidence="1" id="KW-1133">Transmembrane helix</keyword>
<gene>
    <name evidence="4" type="ORF">ABRY95_12305</name>
    <name evidence="2" type="ORF">ABRY98_02905</name>
    <name evidence="5" type="ORF">ABRZ05_03795</name>
    <name evidence="6" type="ORF">ABRZ11_03450</name>
    <name evidence="3" type="ORF">ABRZ12_09545</name>
</gene>
<sequence length="207" mass="24017">MNNKDLYLEKIADKEKALEIALRTREFEIELYWKRTTYFSIIVGALFVGYYTVRDSTEIYKPLISLMGALISLGWLLANKGSKYWQENWEHHVEALEDYGVGPIFGTILERPEPRHCISHFWLFLMGPGRYSVSSINTLISLFVIVSWIYLFFTSLNLGMEFPRSIDTMALLYITALMFGVALLLWRGRSSHLHKSRFKMPGRSSGE</sequence>
<evidence type="ECO:0008006" key="7">
    <source>
        <dbReference type="Google" id="ProtNLM"/>
    </source>
</evidence>
<dbReference type="RefSeq" id="WP_368648956.1">
    <property type="nucleotide sequence ID" value="NZ_CP158269.1"/>
</dbReference>
<organism evidence="2">
    <name type="scientific">Castellaniella ginsengisoli</name>
    <dbReference type="NCBI Taxonomy" id="546114"/>
    <lineage>
        <taxon>Bacteria</taxon>
        <taxon>Pseudomonadati</taxon>
        <taxon>Pseudomonadota</taxon>
        <taxon>Betaproteobacteria</taxon>
        <taxon>Burkholderiales</taxon>
        <taxon>Alcaligenaceae</taxon>
        <taxon>Castellaniella</taxon>
    </lineage>
</organism>
<proteinExistence type="predicted"/>
<dbReference type="EMBL" id="CP158271">
    <property type="protein sequence ID" value="XDJ93140.1"/>
    <property type="molecule type" value="Genomic_DNA"/>
</dbReference>
<keyword evidence="1" id="KW-0472">Membrane</keyword>
<feature type="transmembrane region" description="Helical" evidence="1">
    <location>
        <begin position="59"/>
        <end position="78"/>
    </location>
</feature>
<feature type="transmembrane region" description="Helical" evidence="1">
    <location>
        <begin position="168"/>
        <end position="186"/>
    </location>
</feature>
<evidence type="ECO:0000313" key="2">
    <source>
        <dbReference type="EMBL" id="XDJ88534.1"/>
    </source>
</evidence>
<dbReference type="Pfam" id="PF24838">
    <property type="entry name" value="8xMP"/>
    <property type="match status" value="1"/>
</dbReference>
<dbReference type="EMBL" id="CP158269">
    <property type="protein sequence ID" value="XDJ88534.1"/>
    <property type="molecule type" value="Genomic_DNA"/>
</dbReference>
<dbReference type="InterPro" id="IPR056918">
    <property type="entry name" value="8xMP"/>
</dbReference>
<keyword evidence="1" id="KW-0812">Transmembrane</keyword>
<dbReference type="EMBL" id="CP158272">
    <property type="protein sequence ID" value="XDJ99491.1"/>
    <property type="molecule type" value="Genomic_DNA"/>
</dbReference>
<dbReference type="EMBL" id="CP158270">
    <property type="protein sequence ID" value="XDJ89908.1"/>
    <property type="molecule type" value="Genomic_DNA"/>
</dbReference>
<evidence type="ECO:0000313" key="3">
    <source>
        <dbReference type="EMBL" id="XDJ89908.1"/>
    </source>
</evidence>
<feature type="transmembrane region" description="Helical" evidence="1">
    <location>
        <begin position="136"/>
        <end position="156"/>
    </location>
</feature>
<dbReference type="AlphaFoldDB" id="A0AB39G9A7"/>
<evidence type="ECO:0000313" key="5">
    <source>
        <dbReference type="EMBL" id="XDJ96844.1"/>
    </source>
</evidence>
<evidence type="ECO:0000256" key="1">
    <source>
        <dbReference type="SAM" id="Phobius"/>
    </source>
</evidence>
<dbReference type="EMBL" id="CP158273">
    <property type="protein sequence ID" value="XDJ96844.1"/>
    <property type="molecule type" value="Genomic_DNA"/>
</dbReference>
<feature type="transmembrane region" description="Helical" evidence="1">
    <location>
        <begin position="36"/>
        <end position="53"/>
    </location>
</feature>